<accession>A0ABV2M7V2</accession>
<evidence type="ECO:0000259" key="1">
    <source>
        <dbReference type="Pfam" id="PF03354"/>
    </source>
</evidence>
<dbReference type="InterPro" id="IPR027417">
    <property type="entry name" value="P-loop_NTPase"/>
</dbReference>
<evidence type="ECO:0000259" key="2">
    <source>
        <dbReference type="Pfam" id="PF20441"/>
    </source>
</evidence>
<dbReference type="InterPro" id="IPR005021">
    <property type="entry name" value="Terminase_largesu-like"/>
</dbReference>
<dbReference type="Pfam" id="PF03354">
    <property type="entry name" value="TerL_ATPase"/>
    <property type="match status" value="1"/>
</dbReference>
<sequence>MARETRPKDYPKLKNYQPTRFMLPTSHYDKQKADRAVTFIENLCHTKGKWAGKRFWLLPWQEQLIRDIFGIVKPDGNRQFRTAFVEICKKVGKSELAAAIALYLLYADNEPSAEVYGAAADRQQASIVFDVARQMVEMSPALMKRSKLMSATKRIVNYGNAGFYQVLSAEVGSKHGFSISGLVFDEIHIQPNRQLYDVLTKYSSDARQNPLHFIITTAGNDRHSIAFELHTKAVDILEGRRVDPTFYPVVYGLKDDEDWEDETNWYKVNPSLGYTVDIERLRDAYREAKQNPADEITFKWLRMNMWVSSTTSWIPDAIFMKGSEPIDMRLLEGRDCYAGLDLSSTGDITALVLIFPPRNSDEKHILVPYFWVPEETIPQRVKANSVPYDVWEKQGHLLATEGNVIHYDFIEKFICDLGEKYHILEIAVDRWNATQMIQNLEGTGFTMVPFGQGFASMSTPTKEFYRLLMEGQIIHAGHPVLRWMAGNVVIETDAAENIKVTKAKSKEKIDGIVASIMALDRCIRNQGETQGSVYDERGLLVF</sequence>
<dbReference type="Gene3D" id="3.30.420.240">
    <property type="match status" value="1"/>
</dbReference>
<dbReference type="Proteomes" id="UP001549106">
    <property type="component" value="Unassembled WGS sequence"/>
</dbReference>
<evidence type="ECO:0000313" key="4">
    <source>
        <dbReference type="Proteomes" id="UP001549106"/>
    </source>
</evidence>
<dbReference type="EMBL" id="JBEPMJ010000062">
    <property type="protein sequence ID" value="MET3752551.1"/>
    <property type="molecule type" value="Genomic_DNA"/>
</dbReference>
<organism evidence="3 4">
    <name type="scientific">Blautia caecimuris</name>
    <dbReference type="NCBI Taxonomy" id="1796615"/>
    <lineage>
        <taxon>Bacteria</taxon>
        <taxon>Bacillati</taxon>
        <taxon>Bacillota</taxon>
        <taxon>Clostridia</taxon>
        <taxon>Lachnospirales</taxon>
        <taxon>Lachnospiraceae</taxon>
        <taxon>Blautia</taxon>
    </lineage>
</organism>
<name>A0ABV2M7V2_9FIRM</name>
<proteinExistence type="predicted"/>
<dbReference type="InterPro" id="IPR046462">
    <property type="entry name" value="TerL_nuclease"/>
</dbReference>
<dbReference type="PANTHER" id="PTHR41287:SF1">
    <property type="entry name" value="PROTEIN YMFN"/>
    <property type="match status" value="1"/>
</dbReference>
<gene>
    <name evidence="3" type="ORF">ABID24_003825</name>
</gene>
<dbReference type="Gene3D" id="3.40.50.300">
    <property type="entry name" value="P-loop containing nucleotide triphosphate hydrolases"/>
    <property type="match status" value="1"/>
</dbReference>
<protein>
    <submittedName>
        <fullName evidence="3">Phage terminase large subunit-like protein</fullName>
    </submittedName>
</protein>
<dbReference type="InterPro" id="IPR046461">
    <property type="entry name" value="TerL_ATPase"/>
</dbReference>
<dbReference type="Pfam" id="PF20441">
    <property type="entry name" value="TerL_nuclease"/>
    <property type="match status" value="1"/>
</dbReference>
<dbReference type="RefSeq" id="WP_257465788.1">
    <property type="nucleotide sequence ID" value="NZ_JANJZT010000062.1"/>
</dbReference>
<feature type="domain" description="Terminase large subunit-like ATPase" evidence="1">
    <location>
        <begin position="59"/>
        <end position="229"/>
    </location>
</feature>
<comment type="caution">
    <text evidence="3">The sequence shown here is derived from an EMBL/GenBank/DDBJ whole genome shotgun (WGS) entry which is preliminary data.</text>
</comment>
<evidence type="ECO:0000313" key="3">
    <source>
        <dbReference type="EMBL" id="MET3752551.1"/>
    </source>
</evidence>
<feature type="domain" description="Terminase large subunit-like endonuclease" evidence="2">
    <location>
        <begin position="244"/>
        <end position="522"/>
    </location>
</feature>
<keyword evidence="4" id="KW-1185">Reference proteome</keyword>
<reference evidence="3 4" key="1">
    <citation type="submission" date="2024-06" db="EMBL/GenBank/DDBJ databases">
        <title>Genomic Encyclopedia of Type Strains, Phase IV (KMG-IV): sequencing the most valuable type-strain genomes for metagenomic binning, comparative biology and taxonomic classification.</title>
        <authorList>
            <person name="Goeker M."/>
        </authorList>
    </citation>
    <scope>NUCLEOTIDE SEQUENCE [LARGE SCALE GENOMIC DNA]</scope>
    <source>
        <strain evidence="3 4">DSM 29492</strain>
    </source>
</reference>
<dbReference type="PANTHER" id="PTHR41287">
    <property type="match status" value="1"/>
</dbReference>